<dbReference type="AlphaFoldDB" id="A0A2S9IUF0"/>
<evidence type="ECO:0000313" key="3">
    <source>
        <dbReference type="Proteomes" id="UP000239434"/>
    </source>
</evidence>
<keyword evidence="3" id="KW-1185">Reference proteome</keyword>
<proteinExistence type="predicted"/>
<protein>
    <submittedName>
        <fullName evidence="2">Uncharacterized protein</fullName>
    </submittedName>
</protein>
<dbReference type="RefSeq" id="WP_105741047.1">
    <property type="nucleotide sequence ID" value="NZ_PVBR01000004.1"/>
</dbReference>
<dbReference type="Proteomes" id="UP000239434">
    <property type="component" value="Unassembled WGS sequence"/>
</dbReference>
<feature type="compositionally biased region" description="Low complexity" evidence="1">
    <location>
        <begin position="33"/>
        <end position="51"/>
    </location>
</feature>
<accession>A0A2S9IUF0</accession>
<comment type="caution">
    <text evidence="2">The sequence shown here is derived from an EMBL/GenBank/DDBJ whole genome shotgun (WGS) entry which is preliminary data.</text>
</comment>
<evidence type="ECO:0000256" key="1">
    <source>
        <dbReference type="SAM" id="MobiDB-lite"/>
    </source>
</evidence>
<reference evidence="2 3" key="1">
    <citation type="submission" date="2018-02" db="EMBL/GenBank/DDBJ databases">
        <title>The draft genome of Phyllobacterium sp. 1N-3.</title>
        <authorList>
            <person name="Liu L."/>
            <person name="Li L."/>
            <person name="Zhang X."/>
            <person name="Wang T."/>
            <person name="Liang L."/>
        </authorList>
    </citation>
    <scope>NUCLEOTIDE SEQUENCE [LARGE SCALE GENOMIC DNA]</scope>
    <source>
        <strain evidence="2 3">1N-3</strain>
    </source>
</reference>
<evidence type="ECO:0000313" key="2">
    <source>
        <dbReference type="EMBL" id="PRD44162.1"/>
    </source>
</evidence>
<sequence>MLVIVLAVAALAYYFLTSNAVLERSLDLLEGNTTRSAPSTAPATTSAPVPAPADDAAALQKAGCRQSAEDLGLYRNGAVPVEIRPQDILSAEVRYCVETGILTKAETAGLDLSE</sequence>
<name>A0A2S9IUF0_9HYPH</name>
<dbReference type="EMBL" id="PVBR01000004">
    <property type="protein sequence ID" value="PRD44162.1"/>
    <property type="molecule type" value="Genomic_DNA"/>
</dbReference>
<gene>
    <name evidence="2" type="ORF">C5748_06015</name>
</gene>
<feature type="region of interest" description="Disordered" evidence="1">
    <location>
        <begin position="32"/>
        <end position="51"/>
    </location>
</feature>
<organism evidence="2 3">
    <name type="scientific">Phyllobacterium phragmitis</name>
    <dbReference type="NCBI Taxonomy" id="2670329"/>
    <lineage>
        <taxon>Bacteria</taxon>
        <taxon>Pseudomonadati</taxon>
        <taxon>Pseudomonadota</taxon>
        <taxon>Alphaproteobacteria</taxon>
        <taxon>Hyphomicrobiales</taxon>
        <taxon>Phyllobacteriaceae</taxon>
        <taxon>Phyllobacterium</taxon>
    </lineage>
</organism>